<reference evidence="2 3" key="1">
    <citation type="submission" date="2019-05" db="EMBL/GenBank/DDBJ databases">
        <title>Another draft genome of Portunus trituberculatus and its Hox gene families provides insights of decapod evolution.</title>
        <authorList>
            <person name="Jeong J.-H."/>
            <person name="Song I."/>
            <person name="Kim S."/>
            <person name="Choi T."/>
            <person name="Kim D."/>
            <person name="Ryu S."/>
            <person name="Kim W."/>
        </authorList>
    </citation>
    <scope>NUCLEOTIDE SEQUENCE [LARGE SCALE GENOMIC DNA]</scope>
    <source>
        <tissue evidence="2">Muscle</tissue>
    </source>
</reference>
<sequence>MGKGCCIAGGRGGGAGREGEWEGTAGASSGGGGPAGDELGEGKALLGSWPTRRRGKGGADHEVIGFSAVAIRRGRQSGTTSLGCGRRKDSAAGGRCGWEDKDGAAGGGWGWPWGVDWADSR</sequence>
<evidence type="ECO:0000313" key="2">
    <source>
        <dbReference type="EMBL" id="MPC67313.1"/>
    </source>
</evidence>
<protein>
    <submittedName>
        <fullName evidence="2">Uncharacterized protein</fullName>
    </submittedName>
</protein>
<dbReference type="Proteomes" id="UP000324222">
    <property type="component" value="Unassembled WGS sequence"/>
</dbReference>
<comment type="caution">
    <text evidence="2">The sequence shown here is derived from an EMBL/GenBank/DDBJ whole genome shotgun (WGS) entry which is preliminary data.</text>
</comment>
<organism evidence="2 3">
    <name type="scientific">Portunus trituberculatus</name>
    <name type="common">Swimming crab</name>
    <name type="synonym">Neptunus trituberculatus</name>
    <dbReference type="NCBI Taxonomy" id="210409"/>
    <lineage>
        <taxon>Eukaryota</taxon>
        <taxon>Metazoa</taxon>
        <taxon>Ecdysozoa</taxon>
        <taxon>Arthropoda</taxon>
        <taxon>Crustacea</taxon>
        <taxon>Multicrustacea</taxon>
        <taxon>Malacostraca</taxon>
        <taxon>Eumalacostraca</taxon>
        <taxon>Eucarida</taxon>
        <taxon>Decapoda</taxon>
        <taxon>Pleocyemata</taxon>
        <taxon>Brachyura</taxon>
        <taxon>Eubrachyura</taxon>
        <taxon>Portunoidea</taxon>
        <taxon>Portunidae</taxon>
        <taxon>Portuninae</taxon>
        <taxon>Portunus</taxon>
    </lineage>
</organism>
<gene>
    <name evidence="2" type="ORF">E2C01_061485</name>
</gene>
<feature type="compositionally biased region" description="Gly residues" evidence="1">
    <location>
        <begin position="1"/>
        <end position="16"/>
    </location>
</feature>
<keyword evidence="3" id="KW-1185">Reference proteome</keyword>
<evidence type="ECO:0000313" key="3">
    <source>
        <dbReference type="Proteomes" id="UP000324222"/>
    </source>
</evidence>
<evidence type="ECO:0000256" key="1">
    <source>
        <dbReference type="SAM" id="MobiDB-lite"/>
    </source>
</evidence>
<dbReference type="EMBL" id="VSRR010026071">
    <property type="protein sequence ID" value="MPC67313.1"/>
    <property type="molecule type" value="Genomic_DNA"/>
</dbReference>
<feature type="region of interest" description="Disordered" evidence="1">
    <location>
        <begin position="1"/>
        <end position="60"/>
    </location>
</feature>
<accession>A0A5B7HB31</accession>
<proteinExistence type="predicted"/>
<dbReference type="AlphaFoldDB" id="A0A5B7HB31"/>
<name>A0A5B7HB31_PORTR</name>